<name>A0ABQ2MZ63_9ACTN</name>
<protein>
    <submittedName>
        <fullName evidence="1">Uncharacterized protein</fullName>
    </submittedName>
</protein>
<comment type="caution">
    <text evidence="1">The sequence shown here is derived from an EMBL/GenBank/DDBJ whole genome shotgun (WGS) entry which is preliminary data.</text>
</comment>
<evidence type="ECO:0000313" key="2">
    <source>
        <dbReference type="Proteomes" id="UP000656881"/>
    </source>
</evidence>
<reference evidence="2" key="1">
    <citation type="journal article" date="2019" name="Int. J. Syst. Evol. Microbiol.">
        <title>The Global Catalogue of Microorganisms (GCM) 10K type strain sequencing project: providing services to taxonomists for standard genome sequencing and annotation.</title>
        <authorList>
            <consortium name="The Broad Institute Genomics Platform"/>
            <consortium name="The Broad Institute Genome Sequencing Center for Infectious Disease"/>
            <person name="Wu L."/>
            <person name="Ma J."/>
        </authorList>
    </citation>
    <scope>NUCLEOTIDE SEQUENCE [LARGE SCALE GENOMIC DNA]</scope>
    <source>
        <strain evidence="2">CGMCC 4.7349</strain>
    </source>
</reference>
<accession>A0ABQ2MZ63</accession>
<proteinExistence type="predicted"/>
<evidence type="ECO:0000313" key="1">
    <source>
        <dbReference type="EMBL" id="GGO60120.1"/>
    </source>
</evidence>
<dbReference type="Proteomes" id="UP000656881">
    <property type="component" value="Unassembled WGS sequence"/>
</dbReference>
<gene>
    <name evidence="1" type="ORF">GCM10012286_83280</name>
</gene>
<dbReference type="EMBL" id="BMNG01000033">
    <property type="protein sequence ID" value="GGO60120.1"/>
    <property type="molecule type" value="Genomic_DNA"/>
</dbReference>
<keyword evidence="2" id="KW-1185">Reference proteome</keyword>
<sequence>MEAALEQPGMLKSLIAAALDLVVACGELDEVQERQEHHPVLHSPDYADDVLRAQHTLTRCPYAHALLGPCTDSRGVRIPRTVMWTKARRAAAALAEQPLLTTRNREAVRHRARIVLGLIHHHLAGAPLPADCQ</sequence>
<organism evidence="1 2">
    <name type="scientific">Streptomyces lasiicapitis</name>
    <dbReference type="NCBI Taxonomy" id="1923961"/>
    <lineage>
        <taxon>Bacteria</taxon>
        <taxon>Bacillati</taxon>
        <taxon>Actinomycetota</taxon>
        <taxon>Actinomycetes</taxon>
        <taxon>Kitasatosporales</taxon>
        <taxon>Streptomycetaceae</taxon>
        <taxon>Streptomyces</taxon>
    </lineage>
</organism>